<dbReference type="EMBL" id="JAOUSF010000003">
    <property type="protein sequence ID" value="MCU9614017.1"/>
    <property type="molecule type" value="Genomic_DNA"/>
</dbReference>
<dbReference type="Pfam" id="PF06750">
    <property type="entry name" value="A24_N_bact"/>
    <property type="match status" value="1"/>
</dbReference>
<organism evidence="10 11">
    <name type="scientific">Perspicuibacillus lycopersici</name>
    <dbReference type="NCBI Taxonomy" id="1325689"/>
    <lineage>
        <taxon>Bacteria</taxon>
        <taxon>Bacillati</taxon>
        <taxon>Bacillota</taxon>
        <taxon>Bacilli</taxon>
        <taxon>Bacillales</taxon>
        <taxon>Bacillaceae</taxon>
        <taxon>Perspicuibacillus</taxon>
    </lineage>
</organism>
<dbReference type="PANTHER" id="PTHR30487:SF0">
    <property type="entry name" value="PREPILIN LEADER PEPTIDASE_N-METHYLTRANSFERASE-RELATED"/>
    <property type="match status" value="1"/>
</dbReference>
<dbReference type="InterPro" id="IPR010627">
    <property type="entry name" value="Prepilin_pept_A24_N"/>
</dbReference>
<dbReference type="GO" id="GO:0006465">
    <property type="term" value="P:signal peptide processing"/>
    <property type="evidence" value="ECO:0007669"/>
    <property type="project" value="TreeGrafter"/>
</dbReference>
<dbReference type="InterPro" id="IPR000045">
    <property type="entry name" value="Prepilin_IV_endopep_pep"/>
</dbReference>
<dbReference type="PANTHER" id="PTHR30487">
    <property type="entry name" value="TYPE 4 PREPILIN-LIKE PROTEINS LEADER PEPTIDE-PROCESSING ENZYME"/>
    <property type="match status" value="1"/>
</dbReference>
<reference evidence="10" key="1">
    <citation type="submission" date="2022-10" db="EMBL/GenBank/DDBJ databases">
        <title>Description of Fervidibacillus gen. nov. in the family Fervidibacillaceae fam. nov. with two species, Fervidibacillus albus sp. nov., and Fervidibacillus halotolerans sp. nov., isolated from tidal flat sediments.</title>
        <authorList>
            <person name="Kwon K.K."/>
            <person name="Yang S.-H."/>
        </authorList>
    </citation>
    <scope>NUCLEOTIDE SEQUENCE</scope>
    <source>
        <strain evidence="10">JCM 19140</strain>
    </source>
</reference>
<accession>A0AAE3ITD2</accession>
<evidence type="ECO:0000256" key="5">
    <source>
        <dbReference type="ARBA" id="ARBA00022989"/>
    </source>
</evidence>
<feature type="transmembrane region" description="Helical" evidence="7">
    <location>
        <begin position="147"/>
        <end position="167"/>
    </location>
</feature>
<feature type="transmembrane region" description="Helical" evidence="7">
    <location>
        <begin position="123"/>
        <end position="141"/>
    </location>
</feature>
<sequence>MNAIYLLLFVLFGLLFGSFFNVIGLRVPKKESIIYPNSHCTNCKHELSWWELIPVLSYLFLHGKCRKCRTKISPIYPMMEAITGGLFALSYYYLGWEMELLAALFFVSLLVIITVSDLEYMIIPDKILIVFLLLFIAIRIFEPLNPWWDSIVGAVLGFAILYLLAIVSRGGMGGGDIKLFFVLGIILGTKAIIMTLFFASLLGSLVGIIQMLFHKWKKKTPIPFGPFISIGALLSYFYRDTILEWYIQFLS</sequence>
<evidence type="ECO:0000256" key="3">
    <source>
        <dbReference type="ARBA" id="ARBA00022475"/>
    </source>
</evidence>
<comment type="caution">
    <text evidence="10">The sequence shown here is derived from an EMBL/GenBank/DDBJ whole genome shotgun (WGS) entry which is preliminary data.</text>
</comment>
<evidence type="ECO:0000256" key="2">
    <source>
        <dbReference type="ARBA" id="ARBA00005801"/>
    </source>
</evidence>
<keyword evidence="5 7" id="KW-1133">Transmembrane helix</keyword>
<evidence type="ECO:0000256" key="1">
    <source>
        <dbReference type="ARBA" id="ARBA00004651"/>
    </source>
</evidence>
<feature type="transmembrane region" description="Helical" evidence="7">
    <location>
        <begin position="179"/>
        <end position="209"/>
    </location>
</feature>
<evidence type="ECO:0000256" key="4">
    <source>
        <dbReference type="ARBA" id="ARBA00022692"/>
    </source>
</evidence>
<feature type="transmembrane region" description="Helical" evidence="7">
    <location>
        <begin position="75"/>
        <end position="94"/>
    </location>
</feature>
<keyword evidence="11" id="KW-1185">Reference proteome</keyword>
<evidence type="ECO:0000256" key="6">
    <source>
        <dbReference type="ARBA" id="ARBA00023136"/>
    </source>
</evidence>
<proteinExistence type="inferred from homology"/>
<evidence type="ECO:0000259" key="9">
    <source>
        <dbReference type="Pfam" id="PF06750"/>
    </source>
</evidence>
<protein>
    <submittedName>
        <fullName evidence="10">Prepilin peptidase</fullName>
    </submittedName>
</protein>
<name>A0AAE3ITD2_9BACI</name>
<feature type="transmembrane region" description="Helical" evidence="7">
    <location>
        <begin position="221"/>
        <end position="238"/>
    </location>
</feature>
<evidence type="ECO:0000313" key="10">
    <source>
        <dbReference type="EMBL" id="MCU9614017.1"/>
    </source>
</evidence>
<evidence type="ECO:0000256" key="7">
    <source>
        <dbReference type="SAM" id="Phobius"/>
    </source>
</evidence>
<keyword evidence="6 7" id="KW-0472">Membrane</keyword>
<feature type="transmembrane region" description="Helical" evidence="7">
    <location>
        <begin position="100"/>
        <end position="116"/>
    </location>
</feature>
<dbReference type="Pfam" id="PF01478">
    <property type="entry name" value="Peptidase_A24"/>
    <property type="match status" value="1"/>
</dbReference>
<dbReference type="Proteomes" id="UP001209318">
    <property type="component" value="Unassembled WGS sequence"/>
</dbReference>
<dbReference type="Gene3D" id="1.20.120.1220">
    <property type="match status" value="1"/>
</dbReference>
<dbReference type="GO" id="GO:0005886">
    <property type="term" value="C:plasma membrane"/>
    <property type="evidence" value="ECO:0007669"/>
    <property type="project" value="UniProtKB-SubCell"/>
</dbReference>
<dbReference type="GO" id="GO:0004190">
    <property type="term" value="F:aspartic-type endopeptidase activity"/>
    <property type="evidence" value="ECO:0007669"/>
    <property type="project" value="InterPro"/>
</dbReference>
<keyword evidence="3" id="KW-1003">Cell membrane</keyword>
<feature type="domain" description="Prepilin peptidase A24 N-terminal" evidence="9">
    <location>
        <begin position="11"/>
        <end position="92"/>
    </location>
</feature>
<feature type="domain" description="Prepilin type IV endopeptidase peptidase" evidence="8">
    <location>
        <begin position="104"/>
        <end position="208"/>
    </location>
</feature>
<feature type="transmembrane region" description="Helical" evidence="7">
    <location>
        <begin position="6"/>
        <end position="25"/>
    </location>
</feature>
<evidence type="ECO:0000259" key="8">
    <source>
        <dbReference type="Pfam" id="PF01478"/>
    </source>
</evidence>
<comment type="subcellular location">
    <subcellularLocation>
        <location evidence="1">Cell membrane</location>
        <topology evidence="1">Multi-pass membrane protein</topology>
    </subcellularLocation>
</comment>
<keyword evidence="4 7" id="KW-0812">Transmembrane</keyword>
<dbReference type="InterPro" id="IPR050882">
    <property type="entry name" value="Prepilin_peptidase/N-MTase"/>
</dbReference>
<dbReference type="AlphaFoldDB" id="A0AAE3ITD2"/>
<evidence type="ECO:0000313" key="11">
    <source>
        <dbReference type="Proteomes" id="UP001209318"/>
    </source>
</evidence>
<dbReference type="RefSeq" id="WP_263073252.1">
    <property type="nucleotide sequence ID" value="NZ_JAOUSF010000003.1"/>
</dbReference>
<gene>
    <name evidence="10" type="ORF">OEV98_10635</name>
</gene>
<comment type="similarity">
    <text evidence="2">Belongs to the peptidase A24 family.</text>
</comment>